<dbReference type="Proteomes" id="UP000252884">
    <property type="component" value="Unassembled WGS sequence"/>
</dbReference>
<keyword evidence="3 4" id="KW-0472">Membrane</keyword>
<evidence type="ECO:0000256" key="4">
    <source>
        <dbReference type="SAM" id="Phobius"/>
    </source>
</evidence>
<dbReference type="Gene3D" id="1.20.1250.20">
    <property type="entry name" value="MFS general substrate transporter like domains"/>
    <property type="match status" value="1"/>
</dbReference>
<feature type="transmembrane region" description="Helical" evidence="4">
    <location>
        <begin position="375"/>
        <end position="397"/>
    </location>
</feature>
<dbReference type="RefSeq" id="WP_114471632.1">
    <property type="nucleotide sequence ID" value="NZ_QPJK01000011.1"/>
</dbReference>
<dbReference type="GO" id="GO:0022857">
    <property type="term" value="F:transmembrane transporter activity"/>
    <property type="evidence" value="ECO:0007669"/>
    <property type="project" value="InterPro"/>
</dbReference>
<feature type="transmembrane region" description="Helical" evidence="4">
    <location>
        <begin position="350"/>
        <end position="369"/>
    </location>
</feature>
<reference evidence="5 6" key="1">
    <citation type="submission" date="2018-07" db="EMBL/GenBank/DDBJ databases">
        <title>Genomic Encyclopedia of Type Strains, Phase IV (KMG-IV): sequencing the most valuable type-strain genomes for metagenomic binning, comparative biology and taxonomic classification.</title>
        <authorList>
            <person name="Goeker M."/>
        </authorList>
    </citation>
    <scope>NUCLEOTIDE SEQUENCE [LARGE SCALE GENOMIC DNA]</scope>
    <source>
        <strain evidence="5 6">DSM 21634</strain>
    </source>
</reference>
<evidence type="ECO:0000313" key="5">
    <source>
        <dbReference type="EMBL" id="RCW66279.1"/>
    </source>
</evidence>
<proteinExistence type="predicted"/>
<dbReference type="Pfam" id="PF07690">
    <property type="entry name" value="MFS_1"/>
    <property type="match status" value="1"/>
</dbReference>
<name>A0A368XF53_9BURK</name>
<dbReference type="PANTHER" id="PTHR11360">
    <property type="entry name" value="MONOCARBOXYLATE TRANSPORTER"/>
    <property type="match status" value="1"/>
</dbReference>
<gene>
    <name evidence="5" type="ORF">DES41_111237</name>
</gene>
<dbReference type="InterPro" id="IPR036259">
    <property type="entry name" value="MFS_trans_sf"/>
</dbReference>
<evidence type="ECO:0000256" key="1">
    <source>
        <dbReference type="ARBA" id="ARBA00022692"/>
    </source>
</evidence>
<feature type="transmembrane region" description="Helical" evidence="4">
    <location>
        <begin position="52"/>
        <end position="72"/>
    </location>
</feature>
<feature type="transmembrane region" description="Helical" evidence="4">
    <location>
        <begin position="84"/>
        <end position="106"/>
    </location>
</feature>
<feature type="transmembrane region" description="Helical" evidence="4">
    <location>
        <begin position="12"/>
        <end position="32"/>
    </location>
</feature>
<protein>
    <submittedName>
        <fullName evidence="5">Putative MFS family arabinose efflux permease</fullName>
    </submittedName>
</protein>
<dbReference type="EMBL" id="QPJK01000011">
    <property type="protein sequence ID" value="RCW66279.1"/>
    <property type="molecule type" value="Genomic_DNA"/>
</dbReference>
<feature type="transmembrane region" description="Helical" evidence="4">
    <location>
        <begin position="142"/>
        <end position="160"/>
    </location>
</feature>
<feature type="transmembrane region" description="Helical" evidence="4">
    <location>
        <begin position="112"/>
        <end position="135"/>
    </location>
</feature>
<keyword evidence="2 4" id="KW-1133">Transmembrane helix</keyword>
<evidence type="ECO:0000256" key="2">
    <source>
        <dbReference type="ARBA" id="ARBA00022989"/>
    </source>
</evidence>
<evidence type="ECO:0000313" key="6">
    <source>
        <dbReference type="Proteomes" id="UP000252884"/>
    </source>
</evidence>
<feature type="transmembrane region" description="Helical" evidence="4">
    <location>
        <begin position="172"/>
        <end position="191"/>
    </location>
</feature>
<feature type="transmembrane region" description="Helical" evidence="4">
    <location>
        <begin position="287"/>
        <end position="310"/>
    </location>
</feature>
<dbReference type="InterPro" id="IPR011701">
    <property type="entry name" value="MFS"/>
</dbReference>
<dbReference type="OrthoDB" id="5966585at2"/>
<comment type="caution">
    <text evidence="5">The sequence shown here is derived from an EMBL/GenBank/DDBJ whole genome shotgun (WGS) entry which is preliminary data.</text>
</comment>
<accession>A0A368XF53</accession>
<dbReference type="SUPFAM" id="SSF103473">
    <property type="entry name" value="MFS general substrate transporter"/>
    <property type="match status" value="1"/>
</dbReference>
<sequence>MPCSTAPPKPPSIGAWLVCCLGLSQLIAWGAMHYLTAVFAQPITVEQGWSAAWVQGGFSLALLIMAASSSAVGRWIDAHGGRGAMMAGCWAGALGCALLASAQHLAVYYLSWVLLGLGMRLALYDAAFAALAVVGGPAAKRAMSQITLFGGFASTLFWPLGQALADAVGWRGALWVYALLLLLGSALHLAIPRHTHRSPVAGMVPVHAPSVPKVRSTAPADTWLYGLVAVLVLAMQTGVAAHFLALLVGLGWDTKTAVSLSMLLGVGQFCGRAWVVAWGHRIDAIRLNLLPCTLLAGAYAMALLIGTSLAGAGAFAFLYGAGNGIATITRGAMPLLLFDTAHYGRIVGAILRPAFVLAAAAPVAVALALQRLGHAGTLGLGLAICAVLLAAPVALVLRHPPPTARRTIP</sequence>
<dbReference type="PANTHER" id="PTHR11360:SF308">
    <property type="entry name" value="BLL3089 PROTEIN"/>
    <property type="match status" value="1"/>
</dbReference>
<dbReference type="InterPro" id="IPR050327">
    <property type="entry name" value="Proton-linked_MCT"/>
</dbReference>
<keyword evidence="1 4" id="KW-0812">Transmembrane</keyword>
<keyword evidence="6" id="KW-1185">Reference proteome</keyword>
<feature type="transmembrane region" description="Helical" evidence="4">
    <location>
        <begin position="223"/>
        <end position="250"/>
    </location>
</feature>
<evidence type="ECO:0000256" key="3">
    <source>
        <dbReference type="ARBA" id="ARBA00023136"/>
    </source>
</evidence>
<organism evidence="5 6">
    <name type="scientific">Pseudorhodoferax soli</name>
    <dbReference type="NCBI Taxonomy" id="545864"/>
    <lineage>
        <taxon>Bacteria</taxon>
        <taxon>Pseudomonadati</taxon>
        <taxon>Pseudomonadota</taxon>
        <taxon>Betaproteobacteria</taxon>
        <taxon>Burkholderiales</taxon>
        <taxon>Comamonadaceae</taxon>
    </lineage>
</organism>
<dbReference type="AlphaFoldDB" id="A0A368XF53"/>